<organism evidence="1 2">
    <name type="scientific">Streptomyces djakartensis</name>
    <dbReference type="NCBI Taxonomy" id="68193"/>
    <lineage>
        <taxon>Bacteria</taxon>
        <taxon>Bacillati</taxon>
        <taxon>Actinomycetota</taxon>
        <taxon>Actinomycetes</taxon>
        <taxon>Kitasatosporales</taxon>
        <taxon>Streptomycetaceae</taxon>
        <taxon>Streptomyces</taxon>
    </lineage>
</organism>
<reference evidence="2" key="1">
    <citation type="journal article" date="2019" name="Int. J. Syst. Evol. Microbiol.">
        <title>The Global Catalogue of Microorganisms (GCM) 10K type strain sequencing project: providing services to taxonomists for standard genome sequencing and annotation.</title>
        <authorList>
            <consortium name="The Broad Institute Genomics Platform"/>
            <consortium name="The Broad Institute Genome Sequencing Center for Infectious Disease"/>
            <person name="Wu L."/>
            <person name="Ma J."/>
        </authorList>
    </citation>
    <scope>NUCLEOTIDE SEQUENCE [LARGE SCALE GENOMIC DNA]</scope>
    <source>
        <strain evidence="2">JCM 4957</strain>
    </source>
</reference>
<gene>
    <name evidence="1" type="ORF">GCM10010384_59450</name>
</gene>
<name>A0ABQ3ACD3_9ACTN</name>
<comment type="caution">
    <text evidence="1">The sequence shown here is derived from an EMBL/GenBank/DDBJ whole genome shotgun (WGS) entry which is preliminary data.</text>
</comment>
<proteinExistence type="predicted"/>
<evidence type="ECO:0000313" key="2">
    <source>
        <dbReference type="Proteomes" id="UP000653308"/>
    </source>
</evidence>
<evidence type="ECO:0000313" key="1">
    <source>
        <dbReference type="EMBL" id="GGY44797.1"/>
    </source>
</evidence>
<dbReference type="EMBL" id="BMWE01000023">
    <property type="protein sequence ID" value="GGY44797.1"/>
    <property type="molecule type" value="Genomic_DNA"/>
</dbReference>
<dbReference type="Proteomes" id="UP000653308">
    <property type="component" value="Unassembled WGS sequence"/>
</dbReference>
<protein>
    <submittedName>
        <fullName evidence="1">Uncharacterized protein</fullName>
    </submittedName>
</protein>
<keyword evidence="2" id="KW-1185">Reference proteome</keyword>
<sequence length="103" mass="10952">MQVRVSVESCSHLASGAVCWLSSPFTRIYSLQSIGISRPSKVCAALAVNAPKASVQERLASLSRSCQWSAPSTPFVIIGVAWPIAEAQARSAWSTSMEPDTSP</sequence>
<accession>A0ABQ3ACD3</accession>